<comment type="caution">
    <text evidence="1">The sequence shown here is derived from an EMBL/GenBank/DDBJ whole genome shotgun (WGS) entry which is preliminary data.</text>
</comment>
<proteinExistence type="predicted"/>
<dbReference type="EMBL" id="AZHE01000002">
    <property type="protein sequence ID" value="KHO00961.1"/>
    <property type="molecule type" value="Genomic_DNA"/>
</dbReference>
<evidence type="ECO:0000313" key="2">
    <source>
        <dbReference type="Proteomes" id="UP000030816"/>
    </source>
</evidence>
<dbReference type="HOGENOM" id="CLU_1129281_0_0_1"/>
<evidence type="ECO:0000313" key="1">
    <source>
        <dbReference type="EMBL" id="KHO00961.1"/>
    </source>
</evidence>
<dbReference type="OrthoDB" id="5049336at2759"/>
<sequence>MESLDTLALPTISALRHLEPRPGGHWTVTGHSSASYTLAYIMDGGADAICYTMKLCATEEDVLTHCGSLIYDYSEVNAMGCDGLKAATQNAASGPMHIALHQKQDTRPNDPIVDLALDPLMIDPVPEPQNLAFSDTQQSRFGSLDQIDSHNLYELINGSTNNQSQQQMMGAVNNSSVAPGNESNALLSDLWDENYDKVETLGDDAVCNPAWPVQFATS</sequence>
<keyword evidence="2" id="KW-1185">Reference proteome</keyword>
<reference evidence="1 2" key="1">
    <citation type="journal article" date="2014" name="Proc. Natl. Acad. Sci. U.S.A.">
        <title>Trajectory and genomic determinants of fungal-pathogen speciation and host adaptation.</title>
        <authorList>
            <person name="Hu X."/>
            <person name="Xiao G."/>
            <person name="Zheng P."/>
            <person name="Shang Y."/>
            <person name="Su Y."/>
            <person name="Zhang X."/>
            <person name="Liu X."/>
            <person name="Zhan S."/>
            <person name="St Leger R.J."/>
            <person name="Wang C."/>
        </authorList>
    </citation>
    <scope>NUCLEOTIDE SEQUENCE [LARGE SCALE GENOMIC DNA]</scope>
    <source>
        <strain evidence="1 2">ARSEF 1941</strain>
    </source>
</reference>
<protein>
    <submittedName>
        <fullName evidence="1">Uncharacterized protein</fullName>
    </submittedName>
</protein>
<accession>A0A0B2X6P2</accession>
<gene>
    <name evidence="1" type="ORF">MAM_01739</name>
</gene>
<organism evidence="1 2">
    <name type="scientific">Metarhizium album (strain ARSEF 1941)</name>
    <dbReference type="NCBI Taxonomy" id="1081103"/>
    <lineage>
        <taxon>Eukaryota</taxon>
        <taxon>Fungi</taxon>
        <taxon>Dikarya</taxon>
        <taxon>Ascomycota</taxon>
        <taxon>Pezizomycotina</taxon>
        <taxon>Sordariomycetes</taxon>
        <taxon>Hypocreomycetidae</taxon>
        <taxon>Hypocreales</taxon>
        <taxon>Clavicipitaceae</taxon>
        <taxon>Metarhizium</taxon>
    </lineage>
</organism>
<dbReference type="RefSeq" id="XP_040682026.1">
    <property type="nucleotide sequence ID" value="XM_040820538.1"/>
</dbReference>
<dbReference type="GeneID" id="63736194"/>
<name>A0A0B2X6P2_METAS</name>
<dbReference type="Proteomes" id="UP000030816">
    <property type="component" value="Unassembled WGS sequence"/>
</dbReference>
<dbReference type="AlphaFoldDB" id="A0A0B2X6P2"/>